<gene>
    <name evidence="1" type="ORF">DDZ16_00175</name>
</gene>
<accession>A0A2U2BCZ3</accession>
<comment type="caution">
    <text evidence="1">The sequence shown here is derived from an EMBL/GenBank/DDBJ whole genome shotgun (WGS) entry which is preliminary data.</text>
</comment>
<dbReference type="EMBL" id="QEWP01000001">
    <property type="protein sequence ID" value="PWE00945.1"/>
    <property type="molecule type" value="Genomic_DNA"/>
</dbReference>
<name>A0A2U2BCZ3_9BACT</name>
<evidence type="ECO:0000313" key="2">
    <source>
        <dbReference type="Proteomes" id="UP000244956"/>
    </source>
</evidence>
<dbReference type="AlphaFoldDB" id="A0A2U2BCZ3"/>
<protein>
    <submittedName>
        <fullName evidence="1">Uncharacterized protein</fullName>
    </submittedName>
</protein>
<proteinExistence type="predicted"/>
<reference evidence="1 2" key="1">
    <citation type="submission" date="2018-05" db="EMBL/GenBank/DDBJ databases">
        <title>Marinilabilia rubrum sp. nov., isolated from saltern sediment.</title>
        <authorList>
            <person name="Zhang R."/>
        </authorList>
    </citation>
    <scope>NUCLEOTIDE SEQUENCE [LARGE SCALE GENOMIC DNA]</scope>
    <source>
        <strain evidence="1 2">WTE16</strain>
    </source>
</reference>
<sequence>MFFMFYLKNIHFLFVIVKRCLSLPSESFAFPLNQKKIHQKEGSVYVEPFFMIFCEVDRLRNLKFFYFCSVYKKGC</sequence>
<keyword evidence="2" id="KW-1185">Reference proteome</keyword>
<dbReference type="Proteomes" id="UP000244956">
    <property type="component" value="Unassembled WGS sequence"/>
</dbReference>
<organism evidence="1 2">
    <name type="scientific">Marinilabilia rubra</name>
    <dbReference type="NCBI Taxonomy" id="2162893"/>
    <lineage>
        <taxon>Bacteria</taxon>
        <taxon>Pseudomonadati</taxon>
        <taxon>Bacteroidota</taxon>
        <taxon>Bacteroidia</taxon>
        <taxon>Marinilabiliales</taxon>
        <taxon>Marinilabiliaceae</taxon>
        <taxon>Marinilabilia</taxon>
    </lineage>
</organism>
<evidence type="ECO:0000313" key="1">
    <source>
        <dbReference type="EMBL" id="PWE00945.1"/>
    </source>
</evidence>